<dbReference type="GO" id="GO:0030313">
    <property type="term" value="C:cell envelope"/>
    <property type="evidence" value="ECO:0007669"/>
    <property type="project" value="UniProtKB-SubCell"/>
</dbReference>
<comment type="similarity">
    <text evidence="2">Belongs to the bacterial solute-binding protein 2 family.</text>
</comment>
<keyword evidence="6" id="KW-1185">Reference proteome</keyword>
<evidence type="ECO:0000256" key="2">
    <source>
        <dbReference type="ARBA" id="ARBA00007639"/>
    </source>
</evidence>
<evidence type="ECO:0000313" key="6">
    <source>
        <dbReference type="Proteomes" id="UP000326554"/>
    </source>
</evidence>
<dbReference type="PANTHER" id="PTHR46847">
    <property type="entry name" value="D-ALLOSE-BINDING PERIPLASMIC PROTEIN-RELATED"/>
    <property type="match status" value="1"/>
</dbReference>
<organism evidence="5 6">
    <name type="scientific">Histidinibacterium aquaticum</name>
    <dbReference type="NCBI Taxonomy" id="2613962"/>
    <lineage>
        <taxon>Bacteria</taxon>
        <taxon>Pseudomonadati</taxon>
        <taxon>Pseudomonadota</taxon>
        <taxon>Alphaproteobacteria</taxon>
        <taxon>Rhodobacterales</taxon>
        <taxon>Paracoccaceae</taxon>
        <taxon>Histidinibacterium</taxon>
    </lineage>
</organism>
<protein>
    <submittedName>
        <fullName evidence="5">Substrate-binding domain-containing protein</fullName>
    </submittedName>
</protein>
<dbReference type="AlphaFoldDB" id="A0A5J5GST5"/>
<dbReference type="PANTHER" id="PTHR46847:SF1">
    <property type="entry name" value="D-ALLOSE-BINDING PERIPLASMIC PROTEIN-RELATED"/>
    <property type="match status" value="1"/>
</dbReference>
<accession>A0A5J5GST5</accession>
<comment type="subcellular location">
    <subcellularLocation>
        <location evidence="1">Cell envelope</location>
    </subcellularLocation>
</comment>
<evidence type="ECO:0000259" key="4">
    <source>
        <dbReference type="Pfam" id="PF13407"/>
    </source>
</evidence>
<dbReference type="InterPro" id="IPR025997">
    <property type="entry name" value="SBP_2_dom"/>
</dbReference>
<name>A0A5J5GST5_9RHOB</name>
<evidence type="ECO:0000256" key="1">
    <source>
        <dbReference type="ARBA" id="ARBA00004196"/>
    </source>
</evidence>
<dbReference type="SUPFAM" id="SSF53822">
    <property type="entry name" value="Periplasmic binding protein-like I"/>
    <property type="match status" value="1"/>
</dbReference>
<sequence length="316" mass="33061">MAALFVAGATAVSAQDDGLLYGAILKTPANPHWNAMTQGIEDAAASADGVEVVVSTVANEGAAEQQLNNCETMLLREPDALIVGAINSNILLPCLQRASEQGIDIVDLDYNLDREIAEGAGVDVTFTAGNDGHDTGAVGAEFVAEQLGENPSGPVLVIEGLPGNPVGASRGEGFRQRLAEIAPDLEVTTLNGDWDRGKSANIANDILQRNPNLQAVFAANDTMALGATEALLAAGRDDIVVVGVDGSSDAIESIRSGRMTATVAQFPYLVGHRAVELLNQINMEGAELDSYQSTGQSVITQEALEEGTDEMIQYLR</sequence>
<dbReference type="Pfam" id="PF13407">
    <property type="entry name" value="Peripla_BP_4"/>
    <property type="match status" value="1"/>
</dbReference>
<reference evidence="5 6" key="1">
    <citation type="submission" date="2019-09" db="EMBL/GenBank/DDBJ databases">
        <authorList>
            <person name="Park J.-S."/>
            <person name="Choi H.-J."/>
        </authorList>
    </citation>
    <scope>NUCLEOTIDE SEQUENCE [LARGE SCALE GENOMIC DNA]</scope>
    <source>
        <strain evidence="5 6">176SS1-4</strain>
    </source>
</reference>
<dbReference type="Proteomes" id="UP000326554">
    <property type="component" value="Unassembled WGS sequence"/>
</dbReference>
<evidence type="ECO:0000256" key="3">
    <source>
        <dbReference type="ARBA" id="ARBA00022729"/>
    </source>
</evidence>
<evidence type="ECO:0000313" key="5">
    <source>
        <dbReference type="EMBL" id="KAA9010703.1"/>
    </source>
</evidence>
<comment type="caution">
    <text evidence="5">The sequence shown here is derived from an EMBL/GenBank/DDBJ whole genome shotgun (WGS) entry which is preliminary data.</text>
</comment>
<dbReference type="InterPro" id="IPR028082">
    <property type="entry name" value="Peripla_BP_I"/>
</dbReference>
<dbReference type="GO" id="GO:0030246">
    <property type="term" value="F:carbohydrate binding"/>
    <property type="evidence" value="ECO:0007669"/>
    <property type="project" value="UniProtKB-ARBA"/>
</dbReference>
<keyword evidence="3" id="KW-0732">Signal</keyword>
<feature type="domain" description="Periplasmic binding protein" evidence="4">
    <location>
        <begin position="23"/>
        <end position="281"/>
    </location>
</feature>
<dbReference type="EMBL" id="VYQE01000001">
    <property type="protein sequence ID" value="KAA9010703.1"/>
    <property type="molecule type" value="Genomic_DNA"/>
</dbReference>
<gene>
    <name evidence="5" type="ORF">F3S47_01915</name>
</gene>
<proteinExistence type="inferred from homology"/>
<dbReference type="Gene3D" id="3.40.50.2300">
    <property type="match status" value="2"/>
</dbReference>